<evidence type="ECO:0000256" key="1">
    <source>
        <dbReference type="SAM" id="MobiDB-lite"/>
    </source>
</evidence>
<feature type="region of interest" description="Disordered" evidence="1">
    <location>
        <begin position="214"/>
        <end position="235"/>
    </location>
</feature>
<evidence type="ECO:0000313" key="3">
    <source>
        <dbReference type="Proteomes" id="UP000801864"/>
    </source>
</evidence>
<dbReference type="PROSITE" id="PS51257">
    <property type="entry name" value="PROKAR_LIPOPROTEIN"/>
    <property type="match status" value="1"/>
</dbReference>
<dbReference type="EMBL" id="QLNT01000005">
    <property type="protein sequence ID" value="KAF3074301.1"/>
    <property type="molecule type" value="Genomic_DNA"/>
</dbReference>
<organism evidence="2 3">
    <name type="scientific">Trichoderma lentiforme</name>
    <dbReference type="NCBI Taxonomy" id="1567552"/>
    <lineage>
        <taxon>Eukaryota</taxon>
        <taxon>Fungi</taxon>
        <taxon>Dikarya</taxon>
        <taxon>Ascomycota</taxon>
        <taxon>Pezizomycotina</taxon>
        <taxon>Sordariomycetes</taxon>
        <taxon>Hypocreomycetidae</taxon>
        <taxon>Hypocreales</taxon>
        <taxon>Hypocreaceae</taxon>
        <taxon>Trichoderma</taxon>
    </lineage>
</organism>
<evidence type="ECO:0000313" key="2">
    <source>
        <dbReference type="EMBL" id="KAF3074301.1"/>
    </source>
</evidence>
<feature type="compositionally biased region" description="Basic and acidic residues" evidence="1">
    <location>
        <begin position="166"/>
        <end position="177"/>
    </location>
</feature>
<dbReference type="AlphaFoldDB" id="A0A9P4XHX7"/>
<comment type="caution">
    <text evidence="2">The sequence shown here is derived from an EMBL/GenBank/DDBJ whole genome shotgun (WGS) entry which is preliminary data.</text>
</comment>
<dbReference type="Proteomes" id="UP000801864">
    <property type="component" value="Unassembled WGS sequence"/>
</dbReference>
<feature type="compositionally biased region" description="Gly residues" evidence="1">
    <location>
        <begin position="225"/>
        <end position="235"/>
    </location>
</feature>
<feature type="region of interest" description="Disordered" evidence="1">
    <location>
        <begin position="165"/>
        <end position="185"/>
    </location>
</feature>
<name>A0A9P4XHX7_9HYPO</name>
<proteinExistence type="predicted"/>
<accession>A0A9P4XHX7</accession>
<protein>
    <submittedName>
        <fullName evidence="2">Uncharacterized protein</fullName>
    </submittedName>
</protein>
<sequence length="235" mass="25405">MGPCQRVGTWTAKGGYANWCHDLLCSPLLAAACDERRLEWFRGPKWCAIDAACRAGDGNHARGAQASEPGPTWTHQRFGLIAWDKHIYLREPTRFDHARSGLVWLQGMASLFLYEAGPTDWSSSIHSHSRTEQGKVIGFLASLLPPSSPQRDTKAPPKTAAYFEAMGEKKQKPRDPPSTRAGGSAEGFWKTRQTVLAHLVGGIVGYGLLRSASNGTETNHPPGKLGAGDQIGGSA</sequence>
<gene>
    <name evidence="2" type="ORF">CFAM422_003419</name>
</gene>
<keyword evidence="3" id="KW-1185">Reference proteome</keyword>
<reference evidence="2 3" key="1">
    <citation type="submission" date="2018-06" db="EMBL/GenBank/DDBJ databases">
        <title>Genome analysis of cellulolytic fungus Trichoderma lentiforme CFAM-422.</title>
        <authorList>
            <person name="Steindorff A.S."/>
            <person name="Formighieri E.F."/>
            <person name="Midorikawa G.E.O."/>
            <person name="Tamietti M.S."/>
            <person name="Ramos E.Z."/>
            <person name="Silva A.S."/>
            <person name="Bon E.P.S."/>
            <person name="Mendes T.D."/>
            <person name="Damaso M.C.T."/>
            <person name="Favaro L.C.L."/>
        </authorList>
    </citation>
    <scope>NUCLEOTIDE SEQUENCE [LARGE SCALE GENOMIC DNA]</scope>
    <source>
        <strain evidence="2 3">CFAM-422</strain>
    </source>
</reference>